<dbReference type="RefSeq" id="WP_070109273.1">
    <property type="nucleotide sequence ID" value="NZ_LZFO01000003.1"/>
</dbReference>
<dbReference type="OrthoDB" id="1907802at2"/>
<dbReference type="AlphaFoldDB" id="A0A1E8F1T4"/>
<keyword evidence="2" id="KW-1185">Reference proteome</keyword>
<evidence type="ECO:0008006" key="3">
    <source>
        <dbReference type="Google" id="ProtNLM"/>
    </source>
</evidence>
<dbReference type="PATRIC" id="fig|1121290.3.peg.307"/>
<name>A0A1E8F1T4_9CLOT</name>
<comment type="caution">
    <text evidence="1">The sequence shown here is derived from an EMBL/GenBank/DDBJ whole genome shotgun (WGS) entry which is preliminary data.</text>
</comment>
<dbReference type="STRING" id="1121290.CLAOCE_03030"/>
<reference evidence="1 2" key="1">
    <citation type="submission" date="2016-06" db="EMBL/GenBank/DDBJ databases">
        <title>Genome sequence of Clostridium acetireducens DSM 10703.</title>
        <authorList>
            <person name="Poehlein A."/>
            <person name="Fluechter S."/>
            <person name="Duerre P."/>
            <person name="Daniel R."/>
        </authorList>
    </citation>
    <scope>NUCLEOTIDE SEQUENCE [LARGE SCALE GENOMIC DNA]</scope>
    <source>
        <strain evidence="1 2">DSM 10703</strain>
    </source>
</reference>
<organism evidence="1 2">
    <name type="scientific">Clostridium acetireducens DSM 10703</name>
    <dbReference type="NCBI Taxonomy" id="1121290"/>
    <lineage>
        <taxon>Bacteria</taxon>
        <taxon>Bacillati</taxon>
        <taxon>Bacillota</taxon>
        <taxon>Clostridia</taxon>
        <taxon>Eubacteriales</taxon>
        <taxon>Clostridiaceae</taxon>
        <taxon>Clostridium</taxon>
    </lineage>
</organism>
<evidence type="ECO:0000313" key="2">
    <source>
        <dbReference type="Proteomes" id="UP000175744"/>
    </source>
</evidence>
<evidence type="ECO:0000313" key="1">
    <source>
        <dbReference type="EMBL" id="OFI07474.1"/>
    </source>
</evidence>
<accession>A0A1E8F1T4</accession>
<proteinExistence type="predicted"/>
<dbReference type="Proteomes" id="UP000175744">
    <property type="component" value="Unassembled WGS sequence"/>
</dbReference>
<protein>
    <recommendedName>
        <fullName evidence="3">RNA dependent RNA polymerase</fullName>
    </recommendedName>
</protein>
<gene>
    <name evidence="1" type="ORF">CLOACE_03030</name>
</gene>
<sequence length="1166" mass="135908">MATRKRQYHIWQYKLEQLNEVDGKLMLDFDKNDAVNTSETLMFYILNEKIMGRKYDGTVEYKTDENGNEIKVRKNFIPIITLETGRSRDKEETAKLNKLLNEGFYVAEPKGHFVFIDNVLSGSQNKECRQMFVLKKYLEPLKEYVSIGIEPQKCTISKNLTRNALTTTDVYSIPVDMKKLGICIIPDCEVPVFEDVNIIKPYARTLDEEKQYGELMAWIEADKEYYKKVKAGSELVNADDCTIEKQDKKNRKKSSYKTVSQWKEAGRKVKEEELENPKARIYVDTKAKYYALYIEEQTDEIGEDETKEIPITEWSTGLQVVTDKNHKCMENVFDGMGIVSKELGEKFEKFLKTEYPITGYQLRLPAIKGFFPVVDFKAYYKKHNIEYIYDMWGQAYKVDDIDILTTESTFKAKLNVTGLKEEGSEKKEWLFQSIKEYKNLLIKYGYDVIGIANFAKPVEEEFRRATYQLWLALNINRLDLLALSNVQGDVIHKVLSIYRKDEIDWQDIKYIETFLNLIQKENADTNLAKECADAIKAIHINKKMVFDRKVIQTIKDVINKKLDDMCMGRFYVKGKYLYVTQDVLAFLRYAGAENKEQWEYSGFLDKKQFYCGGKIAGRSLLARNPIMSYSEIAKVEFVDYQGEDLEFINHLDNIIQMPLGTEPDRLGGCDRDGDELFVLSTDYNLKDTKIEYLQNYNYVVKREESENFGKNMLEIINQSLQEHFDTRFPDKDIVTIEDYVVSSLVQVNDEDKATAPSKEWNKENVIQFILDSEDKTGAITDINTAIENVANEAGDLSKYALPNAIMKDLQGKMIDASKSGLFDQVVVPEVIKLKFRKKPQFMFYKDGNEFNKDYSTKSALDFFADRIQQFKEYVNRVMREDTNRKIKAQRFENIYNYLMNPELDGEVVQKVIEDLDDVYSHFIQENRTLAILKSRINPYSSDDKYKRERAIVDQKFKDLYEKTRMDAEKICGCPSLLATASVRMTYINTKYNNQNDNYSFCWIVAPEGILHNIKMHEDNEKIYVVKADSKEEDVFEWLGEYYKTQVFDGEYPLNFDEEKDMSIPEEYIRKEKEELPDIEDLKITIMGVEKGKAEEVADEMLGKSYKLFVNERNWLGIDGNMSIKERETLSSGIDLRKYIDHDVMIKEIITAKNTQTVIIAKVDIKG</sequence>
<dbReference type="EMBL" id="LZFO01000003">
    <property type="protein sequence ID" value="OFI07474.1"/>
    <property type="molecule type" value="Genomic_DNA"/>
</dbReference>